<protein>
    <recommendedName>
        <fullName evidence="1">ImpA N-terminal domain-containing protein</fullName>
    </recommendedName>
</protein>
<dbReference type="InterPro" id="IPR010657">
    <property type="entry name" value="ImpA_N"/>
</dbReference>
<dbReference type="Pfam" id="PF06812">
    <property type="entry name" value="ImpA_N"/>
    <property type="match status" value="1"/>
</dbReference>
<feature type="domain" description="ImpA N-terminal" evidence="1">
    <location>
        <begin position="16"/>
        <end position="120"/>
    </location>
</feature>
<comment type="caution">
    <text evidence="2">The sequence shown here is derived from an EMBL/GenBank/DDBJ whole genome shotgun (WGS) entry which is preliminary data.</text>
</comment>
<proteinExistence type="predicted"/>
<dbReference type="AlphaFoldDB" id="A0A2V1K567"/>
<dbReference type="Pfam" id="PF16989">
    <property type="entry name" value="T6SS_VasJ"/>
    <property type="match status" value="1"/>
</dbReference>
<dbReference type="Proteomes" id="UP000245212">
    <property type="component" value="Unassembled WGS sequence"/>
</dbReference>
<evidence type="ECO:0000313" key="3">
    <source>
        <dbReference type="Proteomes" id="UP000245212"/>
    </source>
</evidence>
<reference evidence="3" key="1">
    <citation type="submission" date="2018-05" db="EMBL/GenBank/DDBJ databases">
        <authorList>
            <person name="Li Y."/>
        </authorList>
    </citation>
    <scope>NUCLEOTIDE SEQUENCE [LARGE SCALE GENOMIC DNA]</scope>
    <source>
        <strain evidence="3">3d-2-2</strain>
    </source>
</reference>
<gene>
    <name evidence="2" type="ORF">DD235_00950</name>
</gene>
<accession>A0A2V1K567</accession>
<dbReference type="RefSeq" id="WP_109060193.1">
    <property type="nucleotide sequence ID" value="NZ_QETA01000001.1"/>
</dbReference>
<dbReference type="PANTHER" id="PTHR37024:SF3">
    <property type="entry name" value="TYPE VI SECRETION SYSTEM PROTEIN TSSA"/>
    <property type="match status" value="1"/>
</dbReference>
<name>A0A2V1K567_9BURK</name>
<dbReference type="PANTHER" id="PTHR37024">
    <property type="entry name" value="TYPE VI SECRETION SYSTEM DUF2094 AND IMPA-RELATED DOMAIN PROTEIN"/>
    <property type="match status" value="1"/>
</dbReference>
<dbReference type="EMBL" id="QETA01000001">
    <property type="protein sequence ID" value="PWF24789.1"/>
    <property type="molecule type" value="Genomic_DNA"/>
</dbReference>
<keyword evidence="3" id="KW-1185">Reference proteome</keyword>
<dbReference type="InterPro" id="IPR017739">
    <property type="entry name" value="T6SS-assoc_VCA0119"/>
</dbReference>
<evidence type="ECO:0000313" key="2">
    <source>
        <dbReference type="EMBL" id="PWF24789.1"/>
    </source>
</evidence>
<sequence length="467" mass="51093">MQQLDSELGQCAIASHPADHDPREGELYAALQAEIRRLSSMHAAGMPDWPRVALLAQRYLREEAKDFSVACWLLAAWLYTEQGAGLVAGSRVLADLHRYAWDEMLPPRLRTRRNQMEWLAEQIERFMAADQDLSPIEAEAHAVLLADWRAIDEIWQTRDDEISPVMGILRRLAQWPVQDAGLDAQEEAVVATLEETEALPVASPATGPVETAETRVTPFTVPRPDMDDDAAPEALERALDQVMDAMDGPLEAGVRLYPQVALWYRLNRVRVWSGIEQVPPAQQGVTRIPAPQERQREQLAQRLAGGEQHALLQYAEAQLPTCRFWLDLNRAAHVALHALPECQAAAGAVARETSALLARLPGLEMLAFSDGTPFADDETRHWLAGLMAQSSIDVSAPGNAFPVATPTHRTEAVPAQATAGMVALATALAGATAQAESAQTLLASALSRLHDSAQQVARYASPEHQPS</sequence>
<evidence type="ECO:0000259" key="1">
    <source>
        <dbReference type="Pfam" id="PF06812"/>
    </source>
</evidence>
<organism evidence="2 3">
    <name type="scientific">Corticimicrobacter populi</name>
    <dbReference type="NCBI Taxonomy" id="2175229"/>
    <lineage>
        <taxon>Bacteria</taxon>
        <taxon>Pseudomonadati</taxon>
        <taxon>Pseudomonadota</taxon>
        <taxon>Betaproteobacteria</taxon>
        <taxon>Burkholderiales</taxon>
        <taxon>Alcaligenaceae</taxon>
        <taxon>Corticimicrobacter</taxon>
    </lineage>
</organism>